<dbReference type="PANTHER" id="PTHR30161:SF1">
    <property type="entry name" value="FLAGELLAR BIOSYNTHESIS PROTEIN FLHA-RELATED"/>
    <property type="match status" value="1"/>
</dbReference>
<feature type="non-terminal residue" evidence="1">
    <location>
        <position position="1"/>
    </location>
</feature>
<gene>
    <name evidence="1" type="ORF">METZ01_LOCUS508343</name>
</gene>
<dbReference type="Gene3D" id="1.10.8.540">
    <property type="entry name" value="FHIPEP family, domain 3"/>
    <property type="match status" value="1"/>
</dbReference>
<evidence type="ECO:0000313" key="1">
    <source>
        <dbReference type="EMBL" id="SVE55489.1"/>
    </source>
</evidence>
<accession>A0A383EFT2</accession>
<name>A0A383EFT2_9ZZZZ</name>
<evidence type="ECO:0008006" key="2">
    <source>
        <dbReference type="Google" id="ProtNLM"/>
    </source>
</evidence>
<dbReference type="InterPro" id="IPR042193">
    <property type="entry name" value="FHIPEP_3"/>
</dbReference>
<organism evidence="1">
    <name type="scientific">marine metagenome</name>
    <dbReference type="NCBI Taxonomy" id="408172"/>
    <lineage>
        <taxon>unclassified sequences</taxon>
        <taxon>metagenomes</taxon>
        <taxon>ecological metagenomes</taxon>
    </lineage>
</organism>
<protein>
    <recommendedName>
        <fullName evidence="2">EscV/YscV/HrcV family type III secretion system export apparatus protein</fullName>
    </recommendedName>
</protein>
<dbReference type="InterPro" id="IPR042196">
    <property type="entry name" value="FHIPEP_4"/>
</dbReference>
<dbReference type="InterPro" id="IPR001712">
    <property type="entry name" value="T3SS_FHIPEP"/>
</dbReference>
<dbReference type="AlphaFoldDB" id="A0A383EFT2"/>
<dbReference type="GO" id="GO:0044780">
    <property type="term" value="P:bacterial-type flagellum assembly"/>
    <property type="evidence" value="ECO:0007669"/>
    <property type="project" value="TreeGrafter"/>
</dbReference>
<proteinExistence type="predicted"/>
<dbReference type="GO" id="GO:0005886">
    <property type="term" value="C:plasma membrane"/>
    <property type="evidence" value="ECO:0007669"/>
    <property type="project" value="TreeGrafter"/>
</dbReference>
<dbReference type="Pfam" id="PF00771">
    <property type="entry name" value="FHIPEP"/>
    <property type="match status" value="1"/>
</dbReference>
<dbReference type="EMBL" id="UINC01225424">
    <property type="protein sequence ID" value="SVE55489.1"/>
    <property type="molecule type" value="Genomic_DNA"/>
</dbReference>
<dbReference type="Gene3D" id="3.40.50.12790">
    <property type="entry name" value="FHIPEP family, domain 4"/>
    <property type="match status" value="1"/>
</dbReference>
<reference evidence="1" key="1">
    <citation type="submission" date="2018-05" db="EMBL/GenBank/DDBJ databases">
        <authorList>
            <person name="Lanie J.A."/>
            <person name="Ng W.-L."/>
            <person name="Kazmierczak K.M."/>
            <person name="Andrzejewski T.M."/>
            <person name="Davidsen T.M."/>
            <person name="Wayne K.J."/>
            <person name="Tettelin H."/>
            <person name="Glass J.I."/>
            <person name="Rusch D."/>
            <person name="Podicherti R."/>
            <person name="Tsui H.-C.T."/>
            <person name="Winkler M.E."/>
        </authorList>
    </citation>
    <scope>NUCLEOTIDE SEQUENCE</scope>
</reference>
<sequence>QKVLQNLLLEGISIRDLATILETLGDFAPKTKDPEILTEYVRNSLARTICQQYREKDGKVYVVTIDPKLEDLIKSGLDRSGQESSFSLAPLKLKQIADAIGAEIEKVIEQGHSAVILCSPQIRLQVKRIVETVNPGTPVISYNEIVKDLQVESLGMVGVE</sequence>
<dbReference type="GO" id="GO:0009306">
    <property type="term" value="P:protein secretion"/>
    <property type="evidence" value="ECO:0007669"/>
    <property type="project" value="InterPro"/>
</dbReference>
<dbReference type="PANTHER" id="PTHR30161">
    <property type="entry name" value="FLAGELLAR EXPORT PROTEIN, MEMBRANE FLHA SUBUNIT-RELATED"/>
    <property type="match status" value="1"/>
</dbReference>